<comment type="caution">
    <text evidence="4">The sequence shown here is derived from an EMBL/GenBank/DDBJ whole genome shotgun (WGS) entry which is preliminary data.</text>
</comment>
<feature type="region of interest" description="Disordered" evidence="2">
    <location>
        <begin position="235"/>
        <end position="280"/>
    </location>
</feature>
<dbReference type="Proteomes" id="UP001215598">
    <property type="component" value="Unassembled WGS sequence"/>
</dbReference>
<feature type="compositionally biased region" description="Low complexity" evidence="2">
    <location>
        <begin position="235"/>
        <end position="256"/>
    </location>
</feature>
<dbReference type="GO" id="GO:0006310">
    <property type="term" value="P:DNA recombination"/>
    <property type="evidence" value="ECO:0007669"/>
    <property type="project" value="UniProtKB-KW"/>
</dbReference>
<proteinExistence type="inferred from homology"/>
<comment type="similarity">
    <text evidence="1">Belongs to the helicase family.</text>
</comment>
<organism evidence="4 5">
    <name type="scientific">Mycena metata</name>
    <dbReference type="NCBI Taxonomy" id="1033252"/>
    <lineage>
        <taxon>Eukaryota</taxon>
        <taxon>Fungi</taxon>
        <taxon>Dikarya</taxon>
        <taxon>Basidiomycota</taxon>
        <taxon>Agaricomycotina</taxon>
        <taxon>Agaricomycetes</taxon>
        <taxon>Agaricomycetidae</taxon>
        <taxon>Agaricales</taxon>
        <taxon>Marasmiineae</taxon>
        <taxon>Mycenaceae</taxon>
        <taxon>Mycena</taxon>
    </lineage>
</organism>
<name>A0AAD7H4M4_9AGAR</name>
<dbReference type="GO" id="GO:0000723">
    <property type="term" value="P:telomere maintenance"/>
    <property type="evidence" value="ECO:0007669"/>
    <property type="project" value="InterPro"/>
</dbReference>
<dbReference type="EMBL" id="JARKIB010000396">
    <property type="protein sequence ID" value="KAJ7711439.1"/>
    <property type="molecule type" value="Genomic_DNA"/>
</dbReference>
<keyword evidence="1" id="KW-0234">DNA repair</keyword>
<gene>
    <name evidence="4" type="ORF">B0H16DRAFT_1343756</name>
</gene>
<keyword evidence="1" id="KW-0067">ATP-binding</keyword>
<dbReference type="GO" id="GO:0006281">
    <property type="term" value="P:DNA repair"/>
    <property type="evidence" value="ECO:0007669"/>
    <property type="project" value="UniProtKB-KW"/>
</dbReference>
<sequence length="280" mass="29544">MDIQNALEGRSTPAVAAPAVVQPFAQPPKRLSDEHNASYPPAKKPRQLPPGYRDDAGPSSNFSNSGHGAKVQSTYTAPPPSKKVSAVFLSQEQTKILKLVQEGNSVFYTGSAGTGKSVLLREIIKTLRKKHSRAADAVAITASTGIAACNIGGVTIHSFGGIGIGTESADSLAMKIRRNKKALARWQRTKVLIIDEGWCSFRVCLPLLTSAQCLCWTATCSTSFRASAASCAKTSTPSAASSSSSPATFSSSRLSPKTGRPSSLRSRLSYGVRRSSGRSI</sequence>
<evidence type="ECO:0000313" key="4">
    <source>
        <dbReference type="EMBL" id="KAJ7711439.1"/>
    </source>
</evidence>
<comment type="catalytic activity">
    <reaction evidence="1">
        <text>ATP + H2O = ADP + phosphate + H(+)</text>
        <dbReference type="Rhea" id="RHEA:13065"/>
        <dbReference type="ChEBI" id="CHEBI:15377"/>
        <dbReference type="ChEBI" id="CHEBI:15378"/>
        <dbReference type="ChEBI" id="CHEBI:30616"/>
        <dbReference type="ChEBI" id="CHEBI:43474"/>
        <dbReference type="ChEBI" id="CHEBI:456216"/>
        <dbReference type="EC" id="5.6.2.3"/>
    </reaction>
</comment>
<keyword evidence="1" id="KW-0227">DNA damage</keyword>
<dbReference type="InterPro" id="IPR010285">
    <property type="entry name" value="DNA_helicase_pif1-like_DEAD"/>
</dbReference>
<keyword evidence="1" id="KW-0378">Hydrolase</keyword>
<dbReference type="PANTHER" id="PTHR47642:SF5">
    <property type="entry name" value="ATP-DEPENDENT DNA HELICASE"/>
    <property type="match status" value="1"/>
</dbReference>
<dbReference type="InterPro" id="IPR027417">
    <property type="entry name" value="P-loop_NTPase"/>
</dbReference>
<evidence type="ECO:0000259" key="3">
    <source>
        <dbReference type="Pfam" id="PF05970"/>
    </source>
</evidence>
<feature type="compositionally biased region" description="Polar residues" evidence="2">
    <location>
        <begin position="58"/>
        <end position="76"/>
    </location>
</feature>
<keyword evidence="1 4" id="KW-0347">Helicase</keyword>
<feature type="region of interest" description="Disordered" evidence="2">
    <location>
        <begin position="1"/>
        <end position="79"/>
    </location>
</feature>
<protein>
    <recommendedName>
        <fullName evidence="1">ATP-dependent DNA helicase</fullName>
        <ecNumber evidence="1">5.6.2.3</ecNumber>
    </recommendedName>
</protein>
<dbReference type="GO" id="GO:0005524">
    <property type="term" value="F:ATP binding"/>
    <property type="evidence" value="ECO:0007669"/>
    <property type="project" value="UniProtKB-KW"/>
</dbReference>
<comment type="cofactor">
    <cofactor evidence="1">
        <name>Mg(2+)</name>
        <dbReference type="ChEBI" id="CHEBI:18420"/>
    </cofactor>
</comment>
<dbReference type="InterPro" id="IPR051055">
    <property type="entry name" value="PIF1_helicase"/>
</dbReference>
<dbReference type="PANTHER" id="PTHR47642">
    <property type="entry name" value="ATP-DEPENDENT DNA HELICASE"/>
    <property type="match status" value="1"/>
</dbReference>
<dbReference type="GO" id="GO:0016787">
    <property type="term" value="F:hydrolase activity"/>
    <property type="evidence" value="ECO:0007669"/>
    <property type="project" value="UniProtKB-KW"/>
</dbReference>
<keyword evidence="1" id="KW-0233">DNA recombination</keyword>
<dbReference type="AlphaFoldDB" id="A0AAD7H4M4"/>
<dbReference type="Pfam" id="PF05970">
    <property type="entry name" value="PIF1"/>
    <property type="match status" value="1"/>
</dbReference>
<keyword evidence="1" id="KW-0547">Nucleotide-binding</keyword>
<feature type="domain" description="DNA helicase Pif1-like DEAD-box helicase" evidence="3">
    <location>
        <begin position="89"/>
        <end position="206"/>
    </location>
</feature>
<evidence type="ECO:0000256" key="2">
    <source>
        <dbReference type="SAM" id="MobiDB-lite"/>
    </source>
</evidence>
<dbReference type="SUPFAM" id="SSF52540">
    <property type="entry name" value="P-loop containing nucleoside triphosphate hydrolases"/>
    <property type="match status" value="1"/>
</dbReference>
<evidence type="ECO:0000256" key="1">
    <source>
        <dbReference type="RuleBase" id="RU363044"/>
    </source>
</evidence>
<evidence type="ECO:0000313" key="5">
    <source>
        <dbReference type="Proteomes" id="UP001215598"/>
    </source>
</evidence>
<keyword evidence="5" id="KW-1185">Reference proteome</keyword>
<dbReference type="Gene3D" id="3.40.50.300">
    <property type="entry name" value="P-loop containing nucleotide triphosphate hydrolases"/>
    <property type="match status" value="1"/>
</dbReference>
<dbReference type="GO" id="GO:0043139">
    <property type="term" value="F:5'-3' DNA helicase activity"/>
    <property type="evidence" value="ECO:0007669"/>
    <property type="project" value="UniProtKB-EC"/>
</dbReference>
<reference evidence="4" key="1">
    <citation type="submission" date="2023-03" db="EMBL/GenBank/DDBJ databases">
        <title>Massive genome expansion in bonnet fungi (Mycena s.s.) driven by repeated elements and novel gene families across ecological guilds.</title>
        <authorList>
            <consortium name="Lawrence Berkeley National Laboratory"/>
            <person name="Harder C.B."/>
            <person name="Miyauchi S."/>
            <person name="Viragh M."/>
            <person name="Kuo A."/>
            <person name="Thoen E."/>
            <person name="Andreopoulos B."/>
            <person name="Lu D."/>
            <person name="Skrede I."/>
            <person name="Drula E."/>
            <person name="Henrissat B."/>
            <person name="Morin E."/>
            <person name="Kohler A."/>
            <person name="Barry K."/>
            <person name="LaButti K."/>
            <person name="Morin E."/>
            <person name="Salamov A."/>
            <person name="Lipzen A."/>
            <person name="Mereny Z."/>
            <person name="Hegedus B."/>
            <person name="Baldrian P."/>
            <person name="Stursova M."/>
            <person name="Weitz H."/>
            <person name="Taylor A."/>
            <person name="Grigoriev I.V."/>
            <person name="Nagy L.G."/>
            <person name="Martin F."/>
            <person name="Kauserud H."/>
        </authorList>
    </citation>
    <scope>NUCLEOTIDE SEQUENCE</scope>
    <source>
        <strain evidence="4">CBHHK182m</strain>
    </source>
</reference>
<feature type="compositionally biased region" description="Low complexity" evidence="2">
    <location>
        <begin position="13"/>
        <end position="28"/>
    </location>
</feature>
<dbReference type="EC" id="5.6.2.3" evidence="1"/>
<accession>A0AAD7H4M4</accession>